<dbReference type="EMBL" id="QFFI01000018">
    <property type="protein sequence ID" value="PWG62529.1"/>
    <property type="molecule type" value="Genomic_DNA"/>
</dbReference>
<protein>
    <recommendedName>
        <fullName evidence="2">Phage tail tape measure protein domain-containing protein</fullName>
    </recommendedName>
</protein>
<dbReference type="AlphaFoldDB" id="A0A2U2N0L7"/>
<sequence>MAGRTYTFGVRVTGDARGGVQAMEMTERELKELRRELQRTDRGFKDSRRGFNRWARGMLSVRNAIGPLVGVAGAGMLARLGQQSISAASEVGKAADTAGVGAESLQELRFALGELANVSEQQTDTALQRLNRRLGLAADGSGAAKDTFDELGIAMRDAGGRVRDTEVVLEEALRSLAEIDNNATRAAKASELFGEEMGPRIAASLSDGIRAMEDSRDRAHELNAVLGEDLVESAEKFDDWLRRLSIRLRGGFRRELLEAGAALERFFEIGEGEDLAFRIGRRLETLEEATMGRLELPARRVAELRQEIVWLASEMDALNPGRVQMDPIQNQSTELPLPGLRFGFAEDTQRALDAAARRRQARRFAALNYGGSAGPDPLVDLPEVTAEAAQGYRRIAEEAENAGESTRSLDRAAHDLGFTFASAFEDAILNFESFEDVVKSGLRDIQAITHRPFITARCEP</sequence>
<dbReference type="RefSeq" id="WP_109679087.1">
    <property type="nucleotide sequence ID" value="NZ_CP086615.1"/>
</dbReference>
<evidence type="ECO:0000313" key="4">
    <source>
        <dbReference type="Proteomes" id="UP000245474"/>
    </source>
</evidence>
<gene>
    <name evidence="3" type="ORF">DEM34_12170</name>
</gene>
<evidence type="ECO:0000256" key="1">
    <source>
        <dbReference type="SAM" id="Coils"/>
    </source>
</evidence>
<evidence type="ECO:0000259" key="2">
    <source>
        <dbReference type="Pfam" id="PF10145"/>
    </source>
</evidence>
<dbReference type="OrthoDB" id="6174294at2"/>
<feature type="domain" description="Phage tail tape measure protein" evidence="2">
    <location>
        <begin position="86"/>
        <end position="194"/>
    </location>
</feature>
<reference evidence="3 4" key="1">
    <citation type="submission" date="2018-05" db="EMBL/GenBank/DDBJ databases">
        <title>Spiribacter halobius sp. nov., a moderately halophilic bacterium isolated from marine solar saltern.</title>
        <authorList>
            <person name="Zheng W.-S."/>
            <person name="Lu D.-C."/>
            <person name="Du Z.-J."/>
        </authorList>
    </citation>
    <scope>NUCLEOTIDE SEQUENCE [LARGE SCALE GENOMIC DNA]</scope>
    <source>
        <strain evidence="3 4">E85</strain>
    </source>
</reference>
<dbReference type="Proteomes" id="UP000245474">
    <property type="component" value="Unassembled WGS sequence"/>
</dbReference>
<dbReference type="Pfam" id="PF10145">
    <property type="entry name" value="PhageMin_Tail"/>
    <property type="match status" value="1"/>
</dbReference>
<keyword evidence="4" id="KW-1185">Reference proteome</keyword>
<keyword evidence="1" id="KW-0175">Coiled coil</keyword>
<proteinExistence type="predicted"/>
<name>A0A2U2N0L7_9GAMM</name>
<evidence type="ECO:0000313" key="3">
    <source>
        <dbReference type="EMBL" id="PWG62529.1"/>
    </source>
</evidence>
<accession>A0A2U2N0L7</accession>
<comment type="caution">
    <text evidence="3">The sequence shown here is derived from an EMBL/GenBank/DDBJ whole genome shotgun (WGS) entry which is preliminary data.</text>
</comment>
<feature type="coiled-coil region" evidence="1">
    <location>
        <begin position="16"/>
        <end position="43"/>
    </location>
</feature>
<dbReference type="InterPro" id="IPR010090">
    <property type="entry name" value="Phage_tape_meas"/>
</dbReference>
<organism evidence="3 4">
    <name type="scientific">Sediminicurvatus halobius</name>
    <dbReference type="NCBI Taxonomy" id="2182432"/>
    <lineage>
        <taxon>Bacteria</taxon>
        <taxon>Pseudomonadati</taxon>
        <taxon>Pseudomonadota</taxon>
        <taxon>Gammaproteobacteria</taxon>
        <taxon>Chromatiales</taxon>
        <taxon>Ectothiorhodospiraceae</taxon>
        <taxon>Sediminicurvatus</taxon>
    </lineage>
</organism>